<dbReference type="AlphaFoldDB" id="A0A0K9ET22"/>
<evidence type="ECO:0000256" key="4">
    <source>
        <dbReference type="ARBA" id="ARBA00022989"/>
    </source>
</evidence>
<comment type="subcellular location">
    <subcellularLocation>
        <location evidence="6">Cell membrane</location>
        <topology evidence="6">Multi-pass membrane protein</topology>
    </subcellularLocation>
    <subcellularLocation>
        <location evidence="1">Membrane</location>
        <topology evidence="1">Multi-pass membrane protein</topology>
    </subcellularLocation>
</comment>
<feature type="transmembrane region" description="Helical" evidence="7">
    <location>
        <begin position="49"/>
        <end position="73"/>
    </location>
</feature>
<dbReference type="GO" id="GO:0055085">
    <property type="term" value="P:transmembrane transport"/>
    <property type="evidence" value="ECO:0007669"/>
    <property type="project" value="InterPro"/>
</dbReference>
<evidence type="ECO:0000256" key="3">
    <source>
        <dbReference type="ARBA" id="ARBA00022692"/>
    </source>
</evidence>
<dbReference type="GO" id="GO:0043190">
    <property type="term" value="C:ATP-binding cassette (ABC) transporter complex"/>
    <property type="evidence" value="ECO:0007669"/>
    <property type="project" value="InterPro"/>
</dbReference>
<evidence type="ECO:0000256" key="6">
    <source>
        <dbReference type="RuleBase" id="RU003943"/>
    </source>
</evidence>
<evidence type="ECO:0000313" key="10">
    <source>
        <dbReference type="Proteomes" id="UP000182744"/>
    </source>
</evidence>
<evidence type="ECO:0000256" key="1">
    <source>
        <dbReference type="ARBA" id="ARBA00004141"/>
    </source>
</evidence>
<protein>
    <submittedName>
        <fullName evidence="8">Metal ABC transporter permease</fullName>
    </submittedName>
    <submittedName>
        <fullName evidence="9">Zinc transport system permease protein</fullName>
    </submittedName>
</protein>
<keyword evidence="6" id="KW-0813">Transport</keyword>
<keyword evidence="10" id="KW-1185">Reference proteome</keyword>
<feature type="transmembrane region" description="Helical" evidence="7">
    <location>
        <begin position="123"/>
        <end position="146"/>
    </location>
</feature>
<evidence type="ECO:0000256" key="2">
    <source>
        <dbReference type="ARBA" id="ARBA00008034"/>
    </source>
</evidence>
<dbReference type="Gene3D" id="1.10.3470.10">
    <property type="entry name" value="ABC transporter involved in vitamin B12 uptake, BtuC"/>
    <property type="match status" value="1"/>
</dbReference>
<feature type="transmembrane region" description="Helical" evidence="7">
    <location>
        <begin position="214"/>
        <end position="235"/>
    </location>
</feature>
<gene>
    <name evidence="8" type="ORF">R6G71_03955</name>
    <name evidence="9" type="ORF">SAMN05421878_1249</name>
</gene>
<organism evidence="9 10">
    <name type="scientific">Actinobaculum suis</name>
    <dbReference type="NCBI Taxonomy" id="1657"/>
    <lineage>
        <taxon>Bacteria</taxon>
        <taxon>Bacillati</taxon>
        <taxon>Actinomycetota</taxon>
        <taxon>Actinomycetes</taxon>
        <taxon>Actinomycetales</taxon>
        <taxon>Actinomycetaceae</taxon>
        <taxon>Actinobaculum</taxon>
    </lineage>
</organism>
<dbReference type="InterPro" id="IPR037294">
    <property type="entry name" value="ABC_BtuC-like"/>
</dbReference>
<dbReference type="InterPro" id="IPR001626">
    <property type="entry name" value="ABC_TroCD"/>
</dbReference>
<accession>A0A0K9ET22</accession>
<feature type="transmembrane region" description="Helical" evidence="7">
    <location>
        <begin position="85"/>
        <end position="103"/>
    </location>
</feature>
<reference evidence="8" key="3">
    <citation type="submission" date="2023-10" db="EMBL/GenBank/DDBJ databases">
        <title>Whole Genome based description of the genera Actinobaculum and Actinotignum reveals a complex phylogenetic relationship within the species included in the genus Actinotignum.</title>
        <authorList>
            <person name="Jensen C.S."/>
            <person name="Dargis R."/>
            <person name="Kemp M."/>
            <person name="Christensen J.J."/>
        </authorList>
    </citation>
    <scope>NUCLEOTIDE SEQUENCE</scope>
    <source>
        <strain evidence="8">Actinobaculum_suis_CCUG19206T</strain>
    </source>
</reference>
<comment type="similarity">
    <text evidence="2 6">Belongs to the ABC-3 integral membrane protein family.</text>
</comment>
<dbReference type="GO" id="GO:0010043">
    <property type="term" value="P:response to zinc ion"/>
    <property type="evidence" value="ECO:0007669"/>
    <property type="project" value="TreeGrafter"/>
</dbReference>
<feature type="transmembrane region" description="Helical" evidence="7">
    <location>
        <begin position="158"/>
        <end position="181"/>
    </location>
</feature>
<proteinExistence type="inferred from homology"/>
<dbReference type="Proteomes" id="UP001273799">
    <property type="component" value="Unassembled WGS sequence"/>
</dbReference>
<dbReference type="PANTHER" id="PTHR30477">
    <property type="entry name" value="ABC-TRANSPORTER METAL-BINDING PROTEIN"/>
    <property type="match status" value="1"/>
</dbReference>
<dbReference type="Pfam" id="PF00950">
    <property type="entry name" value="ABC-3"/>
    <property type="match status" value="1"/>
</dbReference>
<dbReference type="PANTHER" id="PTHR30477:SF0">
    <property type="entry name" value="METAL TRANSPORT SYSTEM MEMBRANE PROTEIN TM_0125-RELATED"/>
    <property type="match status" value="1"/>
</dbReference>
<keyword evidence="4 7" id="KW-1133">Transmembrane helix</keyword>
<dbReference type="EMBL" id="JAWNFU010000002">
    <property type="protein sequence ID" value="MDY5153206.1"/>
    <property type="molecule type" value="Genomic_DNA"/>
</dbReference>
<evidence type="ECO:0000256" key="5">
    <source>
        <dbReference type="ARBA" id="ARBA00023136"/>
    </source>
</evidence>
<dbReference type="SUPFAM" id="SSF81345">
    <property type="entry name" value="ABC transporter involved in vitamin B12 uptake, BtuC"/>
    <property type="match status" value="1"/>
</dbReference>
<dbReference type="PATRIC" id="fig|1657.3.peg.931"/>
<sequence>MLEFEFMRRTLMVGLMLGISIPLIGVVMVNRRTAMMGDALSHTALAGVGLGLIAGFNPVAGAILVAVAGAFLIETIRKYAPQYGDLATAVTMAAGLGLAVILSDLAPGGRSFESYLFGSISSVMWSDLILTAVVFVLVVGASIVLYGSLLDMSVDPTLARLSGTRVGMSNAIFTALAAVTVALGSKIIGALLVVSIMVLPVASALLVSRSYRDTTLLSVLLGVIYTMTGITLSYYHEVRPGGAIVMVAVAGMLIFLVYRSIRKRVDRSEANSPAMINAVFAE</sequence>
<reference evidence="9" key="2">
    <citation type="submission" date="2016-10" db="EMBL/GenBank/DDBJ databases">
        <authorList>
            <person name="de Groot N.N."/>
        </authorList>
    </citation>
    <scope>NUCLEOTIDE SEQUENCE [LARGE SCALE GENOMIC DNA]</scope>
    <source>
        <strain evidence="9">DSM 20639</strain>
    </source>
</reference>
<feature type="transmembrane region" description="Helical" evidence="7">
    <location>
        <begin position="187"/>
        <end position="207"/>
    </location>
</feature>
<feature type="transmembrane region" description="Helical" evidence="7">
    <location>
        <begin position="12"/>
        <end position="29"/>
    </location>
</feature>
<dbReference type="Proteomes" id="UP000182744">
    <property type="component" value="Unassembled WGS sequence"/>
</dbReference>
<feature type="transmembrane region" description="Helical" evidence="7">
    <location>
        <begin position="241"/>
        <end position="258"/>
    </location>
</feature>
<keyword evidence="5 7" id="KW-0472">Membrane</keyword>
<dbReference type="STRING" id="1657.ACU20_08355"/>
<name>A0A0K9ET22_9ACTO</name>
<evidence type="ECO:0000256" key="7">
    <source>
        <dbReference type="SAM" id="Phobius"/>
    </source>
</evidence>
<reference evidence="10" key="1">
    <citation type="submission" date="2016-10" db="EMBL/GenBank/DDBJ databases">
        <authorList>
            <person name="Varghese N."/>
        </authorList>
    </citation>
    <scope>NUCLEOTIDE SEQUENCE [LARGE SCALE GENOMIC DNA]</scope>
    <source>
        <strain evidence="10">DSM 20639</strain>
    </source>
</reference>
<evidence type="ECO:0000313" key="8">
    <source>
        <dbReference type="EMBL" id="MDY5153206.1"/>
    </source>
</evidence>
<dbReference type="RefSeq" id="WP_049619548.1">
    <property type="nucleotide sequence ID" value="NZ_FNAU01000024.1"/>
</dbReference>
<dbReference type="EMBL" id="FNAU01000024">
    <property type="protein sequence ID" value="SDE67482.1"/>
    <property type="molecule type" value="Genomic_DNA"/>
</dbReference>
<evidence type="ECO:0000313" key="9">
    <source>
        <dbReference type="EMBL" id="SDE67482.1"/>
    </source>
</evidence>
<keyword evidence="3 6" id="KW-0812">Transmembrane</keyword>